<evidence type="ECO:0000313" key="9">
    <source>
        <dbReference type="EMBL" id="GAA4427592.1"/>
    </source>
</evidence>
<evidence type="ECO:0000313" key="10">
    <source>
        <dbReference type="Proteomes" id="UP001501788"/>
    </source>
</evidence>
<keyword evidence="7" id="KW-0813">Transport</keyword>
<evidence type="ECO:0000256" key="5">
    <source>
        <dbReference type="ARBA" id="ARBA00022989"/>
    </source>
</evidence>
<keyword evidence="4 7" id="KW-0812">Transmembrane</keyword>
<dbReference type="Pfam" id="PF02472">
    <property type="entry name" value="ExbD"/>
    <property type="match status" value="1"/>
</dbReference>
<dbReference type="EMBL" id="BAABEX010000028">
    <property type="protein sequence ID" value="GAA4427592.1"/>
    <property type="molecule type" value="Genomic_DNA"/>
</dbReference>
<sequence>MALGRFSRRTTPTPMAGINITPLVDVMLVLVVIFILAAPLFTTALPLQLPRAEAPSDASQPRAVHLEMDRQGRLLVQGEPATLETLEGHLREQARLQGTDVLQLRADAAVAYGDLARVMAAAQRAGLPRMAFVTEQP</sequence>
<feature type="transmembrane region" description="Helical" evidence="8">
    <location>
        <begin position="20"/>
        <end position="41"/>
    </location>
</feature>
<evidence type="ECO:0000256" key="4">
    <source>
        <dbReference type="ARBA" id="ARBA00022692"/>
    </source>
</evidence>
<dbReference type="InterPro" id="IPR003400">
    <property type="entry name" value="ExbD"/>
</dbReference>
<accession>A0ABP8LDG3</accession>
<proteinExistence type="inferred from homology"/>
<keyword evidence="5 8" id="KW-1133">Transmembrane helix</keyword>
<keyword evidence="3" id="KW-1003">Cell membrane</keyword>
<evidence type="ECO:0000256" key="6">
    <source>
        <dbReference type="ARBA" id="ARBA00023136"/>
    </source>
</evidence>
<evidence type="ECO:0000256" key="3">
    <source>
        <dbReference type="ARBA" id="ARBA00022475"/>
    </source>
</evidence>
<reference evidence="10" key="1">
    <citation type="journal article" date="2019" name="Int. J. Syst. Evol. Microbiol.">
        <title>The Global Catalogue of Microorganisms (GCM) 10K type strain sequencing project: providing services to taxonomists for standard genome sequencing and annotation.</title>
        <authorList>
            <consortium name="The Broad Institute Genomics Platform"/>
            <consortium name="The Broad Institute Genome Sequencing Center for Infectious Disease"/>
            <person name="Wu L."/>
            <person name="Ma J."/>
        </authorList>
    </citation>
    <scope>NUCLEOTIDE SEQUENCE [LARGE SCALE GENOMIC DNA]</scope>
    <source>
        <strain evidence="10">JCM 31890</strain>
    </source>
</reference>
<name>A0ABP8LDG3_9BURK</name>
<evidence type="ECO:0000256" key="8">
    <source>
        <dbReference type="SAM" id="Phobius"/>
    </source>
</evidence>
<dbReference type="Gene3D" id="3.30.420.270">
    <property type="match status" value="1"/>
</dbReference>
<keyword evidence="6 8" id="KW-0472">Membrane</keyword>
<comment type="similarity">
    <text evidence="2 7">Belongs to the ExbD/TolR family.</text>
</comment>
<comment type="subcellular location">
    <subcellularLocation>
        <location evidence="1">Cell membrane</location>
        <topology evidence="1">Single-pass membrane protein</topology>
    </subcellularLocation>
    <subcellularLocation>
        <location evidence="7">Cell membrane</location>
        <topology evidence="7">Single-pass type II membrane protein</topology>
    </subcellularLocation>
</comment>
<evidence type="ECO:0000256" key="1">
    <source>
        <dbReference type="ARBA" id="ARBA00004162"/>
    </source>
</evidence>
<evidence type="ECO:0000256" key="2">
    <source>
        <dbReference type="ARBA" id="ARBA00005811"/>
    </source>
</evidence>
<evidence type="ECO:0000256" key="7">
    <source>
        <dbReference type="RuleBase" id="RU003879"/>
    </source>
</evidence>
<protein>
    <submittedName>
        <fullName evidence="9">Biopolymer transporter ExbD</fullName>
    </submittedName>
</protein>
<dbReference type="PANTHER" id="PTHR30558:SF7">
    <property type="entry name" value="TOL-PAL SYSTEM PROTEIN TOLR"/>
    <property type="match status" value="1"/>
</dbReference>
<comment type="caution">
    <text evidence="9">The sequence shown here is derived from an EMBL/GenBank/DDBJ whole genome shotgun (WGS) entry which is preliminary data.</text>
</comment>
<dbReference type="PANTHER" id="PTHR30558">
    <property type="entry name" value="EXBD MEMBRANE COMPONENT OF PMF-DRIVEN MACROMOLECULE IMPORT SYSTEM"/>
    <property type="match status" value="1"/>
</dbReference>
<gene>
    <name evidence="9" type="ORF">GCM10023090_25160</name>
</gene>
<organism evidence="9 10">
    <name type="scientific">Acidovorax lacteus</name>
    <dbReference type="NCBI Taxonomy" id="1924988"/>
    <lineage>
        <taxon>Bacteria</taxon>
        <taxon>Pseudomonadati</taxon>
        <taxon>Pseudomonadota</taxon>
        <taxon>Betaproteobacteria</taxon>
        <taxon>Burkholderiales</taxon>
        <taxon>Comamonadaceae</taxon>
        <taxon>Acidovorax</taxon>
    </lineage>
</organism>
<dbReference type="Proteomes" id="UP001501788">
    <property type="component" value="Unassembled WGS sequence"/>
</dbReference>
<keyword evidence="10" id="KW-1185">Reference proteome</keyword>
<keyword evidence="7" id="KW-0653">Protein transport</keyword>